<comment type="caution">
    <text evidence="3">The sequence shown here is derived from an EMBL/GenBank/DDBJ whole genome shotgun (WGS) entry which is preliminary data.</text>
</comment>
<dbReference type="Proteomes" id="UP000631114">
    <property type="component" value="Unassembled WGS sequence"/>
</dbReference>
<protein>
    <recommendedName>
        <fullName evidence="2">Nas2 N-terminal domain-containing protein</fullName>
    </recommendedName>
</protein>
<dbReference type="EMBL" id="JADFTS010000002">
    <property type="protein sequence ID" value="KAF9620321.1"/>
    <property type="molecule type" value="Genomic_DNA"/>
</dbReference>
<dbReference type="Pfam" id="PF18265">
    <property type="entry name" value="Nas2_N"/>
    <property type="match status" value="1"/>
</dbReference>
<gene>
    <name evidence="3" type="ORF">IFM89_011056</name>
</gene>
<sequence length="130" mass="14685">MPSFLLTQPDSRGLTSNLLDFEGFPRSDIDVHAVRAQRHHLAAIERSYKDYRKKLSEQKNKILFAIQSVLHQNPRGDPFLPSKKPKRGLKQKFLNQGKKLSPASLQQYQVVVIVIVIVILSLTAAQGPTQ</sequence>
<keyword evidence="1" id="KW-1133">Transmembrane helix</keyword>
<accession>A0A835ME11</accession>
<organism evidence="3 4">
    <name type="scientific">Coptis chinensis</name>
    <dbReference type="NCBI Taxonomy" id="261450"/>
    <lineage>
        <taxon>Eukaryota</taxon>
        <taxon>Viridiplantae</taxon>
        <taxon>Streptophyta</taxon>
        <taxon>Embryophyta</taxon>
        <taxon>Tracheophyta</taxon>
        <taxon>Spermatophyta</taxon>
        <taxon>Magnoliopsida</taxon>
        <taxon>Ranunculales</taxon>
        <taxon>Ranunculaceae</taxon>
        <taxon>Coptidoideae</taxon>
        <taxon>Coptis</taxon>
    </lineage>
</organism>
<evidence type="ECO:0000259" key="2">
    <source>
        <dbReference type="Pfam" id="PF18265"/>
    </source>
</evidence>
<name>A0A835ME11_9MAGN</name>
<dbReference type="AlphaFoldDB" id="A0A835ME11"/>
<evidence type="ECO:0000313" key="4">
    <source>
        <dbReference type="Proteomes" id="UP000631114"/>
    </source>
</evidence>
<feature type="domain" description="Nas2 N-terminal" evidence="2">
    <location>
        <begin position="9"/>
        <end position="58"/>
    </location>
</feature>
<evidence type="ECO:0000256" key="1">
    <source>
        <dbReference type="SAM" id="Phobius"/>
    </source>
</evidence>
<evidence type="ECO:0000313" key="3">
    <source>
        <dbReference type="EMBL" id="KAF9620321.1"/>
    </source>
</evidence>
<keyword evidence="4" id="KW-1185">Reference proteome</keyword>
<dbReference type="InterPro" id="IPR040815">
    <property type="entry name" value="Nas2_N"/>
</dbReference>
<keyword evidence="1" id="KW-0812">Transmembrane</keyword>
<feature type="transmembrane region" description="Helical" evidence="1">
    <location>
        <begin position="108"/>
        <end position="127"/>
    </location>
</feature>
<dbReference type="OrthoDB" id="72325at2759"/>
<reference evidence="3 4" key="1">
    <citation type="submission" date="2020-10" db="EMBL/GenBank/DDBJ databases">
        <title>The Coptis chinensis genome and diversification of protoberbering-type alkaloids.</title>
        <authorList>
            <person name="Wang B."/>
            <person name="Shu S."/>
            <person name="Song C."/>
            <person name="Liu Y."/>
        </authorList>
    </citation>
    <scope>NUCLEOTIDE SEQUENCE [LARGE SCALE GENOMIC DNA]</scope>
    <source>
        <strain evidence="3">HL-2020</strain>
        <tissue evidence="3">Leaf</tissue>
    </source>
</reference>
<dbReference type="Gene3D" id="6.10.140.1710">
    <property type="match status" value="1"/>
</dbReference>
<keyword evidence="1" id="KW-0472">Membrane</keyword>
<proteinExistence type="predicted"/>